<keyword evidence="3" id="KW-1185">Reference proteome</keyword>
<dbReference type="Proteomes" id="UP000070054">
    <property type="component" value="Unassembled WGS sequence"/>
</dbReference>
<organism evidence="2 3">
    <name type="scientific">Colletotrichum nymphaeae SA-01</name>
    <dbReference type="NCBI Taxonomy" id="1460502"/>
    <lineage>
        <taxon>Eukaryota</taxon>
        <taxon>Fungi</taxon>
        <taxon>Dikarya</taxon>
        <taxon>Ascomycota</taxon>
        <taxon>Pezizomycotina</taxon>
        <taxon>Sordariomycetes</taxon>
        <taxon>Hypocreomycetidae</taxon>
        <taxon>Glomerellales</taxon>
        <taxon>Glomerellaceae</taxon>
        <taxon>Colletotrichum</taxon>
        <taxon>Colletotrichum acutatum species complex</taxon>
    </lineage>
</organism>
<dbReference type="EMBL" id="JEMN01001386">
    <property type="protein sequence ID" value="KXH38788.1"/>
    <property type="molecule type" value="Genomic_DNA"/>
</dbReference>
<feature type="compositionally biased region" description="Polar residues" evidence="1">
    <location>
        <begin position="51"/>
        <end position="60"/>
    </location>
</feature>
<proteinExistence type="predicted"/>
<protein>
    <submittedName>
        <fullName evidence="2">Uncharacterized protein</fullName>
    </submittedName>
</protein>
<comment type="caution">
    <text evidence="2">The sequence shown here is derived from an EMBL/GenBank/DDBJ whole genome shotgun (WGS) entry which is preliminary data.</text>
</comment>
<evidence type="ECO:0000313" key="2">
    <source>
        <dbReference type="EMBL" id="KXH38788.1"/>
    </source>
</evidence>
<evidence type="ECO:0000313" key="3">
    <source>
        <dbReference type="Proteomes" id="UP000070054"/>
    </source>
</evidence>
<gene>
    <name evidence="2" type="ORF">CNYM01_03522</name>
</gene>
<name>A0A135SS95_9PEZI</name>
<accession>A0A135SS95</accession>
<reference evidence="2 3" key="1">
    <citation type="submission" date="2014-02" db="EMBL/GenBank/DDBJ databases">
        <title>The genome sequence of Colletotrichum nymphaeae SA-01.</title>
        <authorList>
            <person name="Baroncelli R."/>
            <person name="Thon M.R."/>
        </authorList>
    </citation>
    <scope>NUCLEOTIDE SEQUENCE [LARGE SCALE GENOMIC DNA]</scope>
    <source>
        <strain evidence="2 3">SA-01</strain>
    </source>
</reference>
<feature type="region of interest" description="Disordered" evidence="1">
    <location>
        <begin position="30"/>
        <end position="60"/>
    </location>
</feature>
<evidence type="ECO:0000256" key="1">
    <source>
        <dbReference type="SAM" id="MobiDB-lite"/>
    </source>
</evidence>
<sequence>MNNYDQEAPYEYEVFDQVDQEGFYFEDGSHLDAENLPSQDRGHHLGIPMFSGSTDDSPNPMSFVPISGIAPSGY</sequence>
<dbReference type="AlphaFoldDB" id="A0A135SS95"/>